<dbReference type="AlphaFoldDB" id="X0SUN6"/>
<protein>
    <submittedName>
        <fullName evidence="1">Uncharacterized protein</fullName>
    </submittedName>
</protein>
<proteinExistence type="predicted"/>
<reference evidence="1" key="1">
    <citation type="journal article" date="2014" name="Front. Microbiol.">
        <title>High frequency of phylogenetically diverse reductive dehalogenase-homologous genes in deep subseafloor sedimentary metagenomes.</title>
        <authorList>
            <person name="Kawai M."/>
            <person name="Futagami T."/>
            <person name="Toyoda A."/>
            <person name="Takaki Y."/>
            <person name="Nishi S."/>
            <person name="Hori S."/>
            <person name="Arai W."/>
            <person name="Tsubouchi T."/>
            <person name="Morono Y."/>
            <person name="Uchiyama I."/>
            <person name="Ito T."/>
            <person name="Fujiyama A."/>
            <person name="Inagaki F."/>
            <person name="Takami H."/>
        </authorList>
    </citation>
    <scope>NUCLEOTIDE SEQUENCE</scope>
    <source>
        <strain evidence="1">Expedition CK06-06</strain>
    </source>
</reference>
<comment type="caution">
    <text evidence="1">The sequence shown here is derived from an EMBL/GenBank/DDBJ whole genome shotgun (WGS) entry which is preliminary data.</text>
</comment>
<name>X0SUN6_9ZZZZ</name>
<dbReference type="EMBL" id="BARS01004912">
    <property type="protein sequence ID" value="GAF84699.1"/>
    <property type="molecule type" value="Genomic_DNA"/>
</dbReference>
<gene>
    <name evidence="1" type="ORF">S01H1_09612</name>
</gene>
<accession>X0SUN6</accession>
<evidence type="ECO:0000313" key="1">
    <source>
        <dbReference type="EMBL" id="GAF84699.1"/>
    </source>
</evidence>
<sequence length="62" mass="7723">MDYYDYQDLSEIEYQPIYSEVCENRFREHKQKKHIIKEMRKVLKKISEAIFKKKIKKQKALN</sequence>
<organism evidence="1">
    <name type="scientific">marine sediment metagenome</name>
    <dbReference type="NCBI Taxonomy" id="412755"/>
    <lineage>
        <taxon>unclassified sequences</taxon>
        <taxon>metagenomes</taxon>
        <taxon>ecological metagenomes</taxon>
    </lineage>
</organism>